<feature type="domain" description="HNH nuclease" evidence="1">
    <location>
        <begin position="204"/>
        <end position="253"/>
    </location>
</feature>
<accession>A0A931NFW2</accession>
<keyword evidence="2" id="KW-0255">Endonuclease</keyword>
<dbReference type="RefSeq" id="WP_198101577.1">
    <property type="nucleotide sequence ID" value="NZ_JAEDAL010000008.1"/>
</dbReference>
<dbReference type="InterPro" id="IPR003615">
    <property type="entry name" value="HNH_nuc"/>
</dbReference>
<evidence type="ECO:0000313" key="2">
    <source>
        <dbReference type="EMBL" id="MBH9553956.1"/>
    </source>
</evidence>
<dbReference type="EMBL" id="JAEDAL010000008">
    <property type="protein sequence ID" value="MBH9553956.1"/>
    <property type="molecule type" value="Genomic_DNA"/>
</dbReference>
<dbReference type="SMART" id="SM00507">
    <property type="entry name" value="HNHc"/>
    <property type="match status" value="1"/>
</dbReference>
<dbReference type="GO" id="GO:0004519">
    <property type="term" value="F:endonuclease activity"/>
    <property type="evidence" value="ECO:0007669"/>
    <property type="project" value="UniProtKB-KW"/>
</dbReference>
<dbReference type="Proteomes" id="UP000620139">
    <property type="component" value="Unassembled WGS sequence"/>
</dbReference>
<dbReference type="GO" id="GO:0008270">
    <property type="term" value="F:zinc ion binding"/>
    <property type="evidence" value="ECO:0007669"/>
    <property type="project" value="InterPro"/>
</dbReference>
<evidence type="ECO:0000259" key="1">
    <source>
        <dbReference type="SMART" id="SM00507"/>
    </source>
</evidence>
<dbReference type="GO" id="GO:0003676">
    <property type="term" value="F:nucleic acid binding"/>
    <property type="evidence" value="ECO:0007669"/>
    <property type="project" value="InterPro"/>
</dbReference>
<sequence>MRIAHDFSELWKIANLLGAERQSFSLSRVSTISAIEAELIHGREVKLDELETISGLLAFQGRQILLYIPDQGQRIEEVLNGNRDAGKKFHVAYCATLDSMKNSGRFERYIATTDISGTFALSGTDMALREMTGHGKLYVCQNCLNMLNYKQAKVNRSAKVIRQHFDLSEFFETFSSCFRFLPIRTKVDPGSSVYAANWREISDSLREALRWTCEGCGIHLANAKQLLHVHHVDGVKSNNASSNLKVLCKACHRMEPLHDHMYVPRDEMKTINRMRRDAGVFDGSWESVMRFADPAIQGALGMARNQGWEAPEIEHQVPGTDRQVEAAWPSRRMGITLEHPTPSAHGWRIVDLFGFANICT</sequence>
<dbReference type="Pfam" id="PF01844">
    <property type="entry name" value="HNH"/>
    <property type="match status" value="1"/>
</dbReference>
<comment type="caution">
    <text evidence="2">The sequence shown here is derived from an EMBL/GenBank/DDBJ whole genome shotgun (WGS) entry which is preliminary data.</text>
</comment>
<reference evidence="2" key="1">
    <citation type="submission" date="2020-12" db="EMBL/GenBank/DDBJ databases">
        <title>The genome sequence of Inhella sp. 4Y17.</title>
        <authorList>
            <person name="Liu Y."/>
        </authorList>
    </citation>
    <scope>NUCLEOTIDE SEQUENCE</scope>
    <source>
        <strain evidence="2">4Y10</strain>
    </source>
</reference>
<keyword evidence="3" id="KW-1185">Reference proteome</keyword>
<protein>
    <submittedName>
        <fullName evidence="2">HNH endonuclease</fullName>
    </submittedName>
</protein>
<name>A0A931NFW2_9BURK</name>
<dbReference type="InterPro" id="IPR002711">
    <property type="entry name" value="HNH"/>
</dbReference>
<evidence type="ECO:0000313" key="3">
    <source>
        <dbReference type="Proteomes" id="UP000620139"/>
    </source>
</evidence>
<proteinExistence type="predicted"/>
<dbReference type="CDD" id="cd00085">
    <property type="entry name" value="HNHc"/>
    <property type="match status" value="1"/>
</dbReference>
<gene>
    <name evidence="2" type="ORF">I7X43_14000</name>
</gene>
<keyword evidence="2" id="KW-0540">Nuclease</keyword>
<organism evidence="2 3">
    <name type="scientific">Inhella gelatinilytica</name>
    <dbReference type="NCBI Taxonomy" id="2795030"/>
    <lineage>
        <taxon>Bacteria</taxon>
        <taxon>Pseudomonadati</taxon>
        <taxon>Pseudomonadota</taxon>
        <taxon>Betaproteobacteria</taxon>
        <taxon>Burkholderiales</taxon>
        <taxon>Sphaerotilaceae</taxon>
        <taxon>Inhella</taxon>
    </lineage>
</organism>
<dbReference type="AlphaFoldDB" id="A0A931NFW2"/>
<keyword evidence="2" id="KW-0378">Hydrolase</keyword>